<accession>A0A1F6ABG7</accession>
<sequence length="71" mass="7764">MNNYILNIKISGITCEACIKLIKKKVGKIIGVKDVVIKENNGETMIVSENELKTSDIASALQGLPYKVQEA</sequence>
<gene>
    <name evidence="2" type="ORF">A3D03_02030</name>
</gene>
<comment type="caution">
    <text evidence="2">The sequence shown here is derived from an EMBL/GenBank/DDBJ whole genome shotgun (WGS) entry which is preliminary data.</text>
</comment>
<dbReference type="CDD" id="cd00371">
    <property type="entry name" value="HMA"/>
    <property type="match status" value="1"/>
</dbReference>
<evidence type="ECO:0000259" key="1">
    <source>
        <dbReference type="PROSITE" id="PS50846"/>
    </source>
</evidence>
<evidence type="ECO:0000313" key="3">
    <source>
        <dbReference type="Proteomes" id="UP000177092"/>
    </source>
</evidence>
<dbReference type="PROSITE" id="PS50846">
    <property type="entry name" value="HMA_2"/>
    <property type="match status" value="1"/>
</dbReference>
<dbReference type="Pfam" id="PF00403">
    <property type="entry name" value="HMA"/>
    <property type="match status" value="1"/>
</dbReference>
<dbReference type="Proteomes" id="UP000177092">
    <property type="component" value="Unassembled WGS sequence"/>
</dbReference>
<dbReference type="GO" id="GO:0046872">
    <property type="term" value="F:metal ion binding"/>
    <property type="evidence" value="ECO:0007669"/>
    <property type="project" value="InterPro"/>
</dbReference>
<organism evidence="2 3">
    <name type="scientific">Candidatus Gottesmanbacteria bacterium RIFCSPHIGHO2_02_FULL_40_13</name>
    <dbReference type="NCBI Taxonomy" id="1798384"/>
    <lineage>
        <taxon>Bacteria</taxon>
        <taxon>Candidatus Gottesmaniibacteriota</taxon>
    </lineage>
</organism>
<dbReference type="AlphaFoldDB" id="A0A1F6ABG7"/>
<dbReference type="SUPFAM" id="SSF55008">
    <property type="entry name" value="HMA, heavy metal-associated domain"/>
    <property type="match status" value="1"/>
</dbReference>
<protein>
    <recommendedName>
        <fullName evidence="1">HMA domain-containing protein</fullName>
    </recommendedName>
</protein>
<evidence type="ECO:0000313" key="2">
    <source>
        <dbReference type="EMBL" id="OGG22120.1"/>
    </source>
</evidence>
<dbReference type="InterPro" id="IPR006121">
    <property type="entry name" value="HMA_dom"/>
</dbReference>
<dbReference type="InterPro" id="IPR036163">
    <property type="entry name" value="HMA_dom_sf"/>
</dbReference>
<dbReference type="STRING" id="1798384.A3D03_02030"/>
<reference evidence="2 3" key="1">
    <citation type="journal article" date="2016" name="Nat. Commun.">
        <title>Thousands of microbial genomes shed light on interconnected biogeochemical processes in an aquifer system.</title>
        <authorList>
            <person name="Anantharaman K."/>
            <person name="Brown C.T."/>
            <person name="Hug L.A."/>
            <person name="Sharon I."/>
            <person name="Castelle C.J."/>
            <person name="Probst A.J."/>
            <person name="Thomas B.C."/>
            <person name="Singh A."/>
            <person name="Wilkins M.J."/>
            <person name="Karaoz U."/>
            <person name="Brodie E.L."/>
            <person name="Williams K.H."/>
            <person name="Hubbard S.S."/>
            <person name="Banfield J.F."/>
        </authorList>
    </citation>
    <scope>NUCLEOTIDE SEQUENCE [LARGE SCALE GENOMIC DNA]</scope>
</reference>
<feature type="domain" description="HMA" evidence="1">
    <location>
        <begin position="4"/>
        <end position="69"/>
    </location>
</feature>
<dbReference type="EMBL" id="MFJN01000009">
    <property type="protein sequence ID" value="OGG22120.1"/>
    <property type="molecule type" value="Genomic_DNA"/>
</dbReference>
<proteinExistence type="predicted"/>
<dbReference type="Gene3D" id="3.30.70.100">
    <property type="match status" value="1"/>
</dbReference>
<name>A0A1F6ABG7_9BACT</name>